<dbReference type="GO" id="GO:0004222">
    <property type="term" value="F:metalloendopeptidase activity"/>
    <property type="evidence" value="ECO:0007669"/>
    <property type="project" value="UniProtKB-UniRule"/>
</dbReference>
<dbReference type="PRINTS" id="PR00480">
    <property type="entry name" value="ASTACIN"/>
</dbReference>
<evidence type="ECO:0000256" key="9">
    <source>
        <dbReference type="ARBA" id="ARBA00023157"/>
    </source>
</evidence>
<keyword evidence="9" id="KW-1015">Disulfide bond</keyword>
<evidence type="ECO:0000256" key="5">
    <source>
        <dbReference type="ARBA" id="ARBA00022729"/>
    </source>
</evidence>
<keyword evidence="4 12" id="KW-0479">Metal-binding</keyword>
<dbReference type="GO" id="GO:0008270">
    <property type="term" value="F:zinc ion binding"/>
    <property type="evidence" value="ECO:0007669"/>
    <property type="project" value="UniProtKB-UniRule"/>
</dbReference>
<feature type="binding site" evidence="12">
    <location>
        <position position="191"/>
    </location>
    <ligand>
        <name>Zn(2+)</name>
        <dbReference type="ChEBI" id="CHEBI:29105"/>
        <note>catalytic</note>
    </ligand>
</feature>
<dbReference type="SMART" id="SM00235">
    <property type="entry name" value="ZnMc"/>
    <property type="match status" value="1"/>
</dbReference>
<keyword evidence="5" id="KW-0732">Signal</keyword>
<keyword evidence="2 11" id="KW-0964">Secreted</keyword>
<organism evidence="15 16">
    <name type="scientific">Strongyloides venezuelensis</name>
    <name type="common">Threadworm</name>
    <dbReference type="NCBI Taxonomy" id="75913"/>
    <lineage>
        <taxon>Eukaryota</taxon>
        <taxon>Metazoa</taxon>
        <taxon>Ecdysozoa</taxon>
        <taxon>Nematoda</taxon>
        <taxon>Chromadorea</taxon>
        <taxon>Rhabditida</taxon>
        <taxon>Tylenchina</taxon>
        <taxon>Panagrolaimomorpha</taxon>
        <taxon>Strongyloidoidea</taxon>
        <taxon>Strongyloididae</taxon>
        <taxon>Strongyloides</taxon>
    </lineage>
</organism>
<evidence type="ECO:0000256" key="1">
    <source>
        <dbReference type="ARBA" id="ARBA00004613"/>
    </source>
</evidence>
<evidence type="ECO:0000256" key="10">
    <source>
        <dbReference type="ARBA" id="ARBA00023180"/>
    </source>
</evidence>
<keyword evidence="6 12" id="KW-0378">Hydrolase</keyword>
<dbReference type="Gene3D" id="3.40.390.10">
    <property type="entry name" value="Collagenase (Catalytic Domain)"/>
    <property type="match status" value="1"/>
</dbReference>
<accession>A0A0K0F1L2</accession>
<evidence type="ECO:0000313" key="15">
    <source>
        <dbReference type="Proteomes" id="UP000035680"/>
    </source>
</evidence>
<name>A0A0K0F1L2_STRVS</name>
<evidence type="ECO:0000256" key="2">
    <source>
        <dbReference type="ARBA" id="ARBA00022525"/>
    </source>
</evidence>
<dbReference type="PANTHER" id="PTHR10127">
    <property type="entry name" value="DISCOIDIN, CUB, EGF, LAMININ , AND ZINC METALLOPROTEASE DOMAIN CONTAINING"/>
    <property type="match status" value="1"/>
</dbReference>
<dbReference type="PROSITE" id="PS51864">
    <property type="entry name" value="ASTACIN"/>
    <property type="match status" value="1"/>
</dbReference>
<dbReference type="Pfam" id="PF01400">
    <property type="entry name" value="Astacin"/>
    <property type="match status" value="1"/>
</dbReference>
<keyword evidence="3 12" id="KW-0645">Protease</keyword>
<evidence type="ECO:0000256" key="8">
    <source>
        <dbReference type="ARBA" id="ARBA00023049"/>
    </source>
</evidence>
<feature type="domain" description="Peptidase M12A" evidence="14">
    <location>
        <begin position="95"/>
        <end position="294"/>
    </location>
</feature>
<keyword evidence="10" id="KW-0325">Glycoprotein</keyword>
<dbReference type="AlphaFoldDB" id="A0A0K0F1L2"/>
<feature type="active site" evidence="12">
    <location>
        <position position="188"/>
    </location>
</feature>
<proteinExistence type="predicted"/>
<evidence type="ECO:0000256" key="3">
    <source>
        <dbReference type="ARBA" id="ARBA00022670"/>
    </source>
</evidence>
<dbReference type="GO" id="GO:0006508">
    <property type="term" value="P:proteolysis"/>
    <property type="evidence" value="ECO:0007669"/>
    <property type="project" value="UniProtKB-KW"/>
</dbReference>
<reference evidence="16" key="2">
    <citation type="submission" date="2015-08" db="UniProtKB">
        <authorList>
            <consortium name="WormBaseParasite"/>
        </authorList>
    </citation>
    <scope>IDENTIFICATION</scope>
</reference>
<evidence type="ECO:0000256" key="6">
    <source>
        <dbReference type="ARBA" id="ARBA00022801"/>
    </source>
</evidence>
<comment type="caution">
    <text evidence="12">Lacks conserved residue(s) required for the propagation of feature annotation.</text>
</comment>
<evidence type="ECO:0000256" key="12">
    <source>
        <dbReference type="PROSITE-ProRule" id="PRU01211"/>
    </source>
</evidence>
<dbReference type="InterPro" id="IPR017050">
    <property type="entry name" value="Metallopeptidase_nem"/>
</dbReference>
<dbReference type="CDD" id="cd04280">
    <property type="entry name" value="ZnMc_astacin_like"/>
    <property type="match status" value="1"/>
</dbReference>
<dbReference type="SUPFAM" id="SSF55486">
    <property type="entry name" value="Metalloproteases ('zincins'), catalytic domain"/>
    <property type="match status" value="1"/>
</dbReference>
<comment type="cofactor">
    <cofactor evidence="12 13">
        <name>Zn(2+)</name>
        <dbReference type="ChEBI" id="CHEBI:29105"/>
    </cofactor>
    <text evidence="12 13">Binds 1 zinc ion per subunit.</text>
</comment>
<evidence type="ECO:0000256" key="7">
    <source>
        <dbReference type="ARBA" id="ARBA00022833"/>
    </source>
</evidence>
<dbReference type="GO" id="GO:0005576">
    <property type="term" value="C:extracellular region"/>
    <property type="evidence" value="ECO:0007669"/>
    <property type="project" value="UniProtKB-SubCell"/>
</dbReference>
<comment type="subcellular location">
    <subcellularLocation>
        <location evidence="1 11">Secreted</location>
    </subcellularLocation>
</comment>
<keyword evidence="7 12" id="KW-0862">Zinc</keyword>
<protein>
    <recommendedName>
        <fullName evidence="11">Zinc metalloproteinase</fullName>
    </recommendedName>
</protein>
<dbReference type="GO" id="GO:0018996">
    <property type="term" value="P:molting cycle, collagen and cuticulin-based cuticle"/>
    <property type="evidence" value="ECO:0007669"/>
    <property type="project" value="InterPro"/>
</dbReference>
<evidence type="ECO:0000256" key="11">
    <source>
        <dbReference type="PIRNR" id="PIRNR036365"/>
    </source>
</evidence>
<dbReference type="InterPro" id="IPR034035">
    <property type="entry name" value="Astacin-like_dom"/>
</dbReference>
<feature type="binding site" evidence="12">
    <location>
        <position position="197"/>
    </location>
    <ligand>
        <name>Zn(2+)</name>
        <dbReference type="ChEBI" id="CHEBI:29105"/>
        <note>catalytic</note>
    </ligand>
</feature>
<dbReference type="PANTHER" id="PTHR10127:SF780">
    <property type="entry name" value="METALLOENDOPEPTIDASE"/>
    <property type="match status" value="1"/>
</dbReference>
<dbReference type="InterPro" id="IPR000742">
    <property type="entry name" value="EGF"/>
</dbReference>
<keyword evidence="8 12" id="KW-0482">Metalloprotease</keyword>
<dbReference type="InterPro" id="IPR001506">
    <property type="entry name" value="Peptidase_M12A"/>
</dbReference>
<reference evidence="15" key="1">
    <citation type="submission" date="2014-07" db="EMBL/GenBank/DDBJ databases">
        <authorList>
            <person name="Martin A.A"/>
            <person name="De Silva N."/>
        </authorList>
    </citation>
    <scope>NUCLEOTIDE SEQUENCE</scope>
</reference>
<keyword evidence="15" id="KW-1185">Reference proteome</keyword>
<evidence type="ECO:0000313" key="16">
    <source>
        <dbReference type="WBParaSite" id="SVE_0268700.1"/>
    </source>
</evidence>
<dbReference type="InterPro" id="IPR006026">
    <property type="entry name" value="Peptidase_Metallo"/>
</dbReference>
<evidence type="ECO:0000256" key="4">
    <source>
        <dbReference type="ARBA" id="ARBA00022723"/>
    </source>
</evidence>
<dbReference type="PIRSF" id="PIRSF036365">
    <property type="entry name" value="Astacin_nematoda"/>
    <property type="match status" value="1"/>
</dbReference>
<dbReference type="Proteomes" id="UP000035680">
    <property type="component" value="Unassembled WGS sequence"/>
</dbReference>
<evidence type="ECO:0000259" key="14">
    <source>
        <dbReference type="PROSITE" id="PS51864"/>
    </source>
</evidence>
<evidence type="ECO:0000256" key="13">
    <source>
        <dbReference type="RuleBase" id="RU361183"/>
    </source>
</evidence>
<feature type="binding site" evidence="12">
    <location>
        <position position="187"/>
    </location>
    <ligand>
        <name>Zn(2+)</name>
        <dbReference type="ChEBI" id="CHEBI:29105"/>
        <note>catalytic</note>
    </ligand>
</feature>
<sequence length="444" mass="50784">MNEEKDLEITEKTSGILERILNKVLTMSGEFKEKITQIYSKENIGTIKKPKLFQSDIILSPNQAEELIDQVVDKVENAGVDVSDIVSETERRRKRKMDGNMKLAWEFPILYFVENEVNRSIIDEALKLIESETCITFKRVNSSDIPKPGLRFFPGEGCYSEVGRRFRNSFQDVSIAKGCESIGTVQHETMHALGSYHEQSRADRDKYLQIYLENIEKKNLFNFFKVELSSAITYDTKYDYGSDMQYSTTSFSINDEPTMLPVEPLYAKTLGVNSGLSFVDVKLLNHYYCMKKCSRPIACANDGYQDPNNCNKCKCVNGYVGDRCDKITPDSEQCGNTNYLVLNEKKLLFVVGEKDCIYHIRTTPGKKLKITVEILAYFPAYETRCELENSLEIKYLVDKTVTGALLCLFDNTTTIISKNDHVIVHHRSSYDKNGVRLKIESIRV</sequence>
<dbReference type="WBParaSite" id="SVE_0268700.1">
    <property type="protein sequence ID" value="SVE_0268700.1"/>
    <property type="gene ID" value="SVE_0268700"/>
</dbReference>
<dbReference type="InterPro" id="IPR024079">
    <property type="entry name" value="MetalloPept_cat_dom_sf"/>
</dbReference>
<dbReference type="PROSITE" id="PS01186">
    <property type="entry name" value="EGF_2"/>
    <property type="match status" value="1"/>
</dbReference>